<protein>
    <submittedName>
        <fullName evidence="2">Uncharacterized membrane protein YoaK (UPF0700 family)</fullName>
    </submittedName>
</protein>
<organism evidence="2 3">
    <name type="scientific">Pseudonocardia parietis</name>
    <dbReference type="NCBI Taxonomy" id="570936"/>
    <lineage>
        <taxon>Bacteria</taxon>
        <taxon>Bacillati</taxon>
        <taxon>Actinomycetota</taxon>
        <taxon>Actinomycetes</taxon>
        <taxon>Pseudonocardiales</taxon>
        <taxon>Pseudonocardiaceae</taxon>
        <taxon>Pseudonocardia</taxon>
    </lineage>
</organism>
<keyword evidence="1" id="KW-1133">Transmembrane helix</keyword>
<dbReference type="PANTHER" id="PTHR37314:SF4">
    <property type="entry name" value="UPF0700 TRANSMEMBRANE PROTEIN YOAK"/>
    <property type="match status" value="1"/>
</dbReference>
<feature type="transmembrane region" description="Helical" evidence="1">
    <location>
        <begin position="14"/>
        <end position="33"/>
    </location>
</feature>
<keyword evidence="3" id="KW-1185">Reference proteome</keyword>
<feature type="transmembrane region" description="Helical" evidence="1">
    <location>
        <begin position="208"/>
        <end position="226"/>
    </location>
</feature>
<feature type="transmembrane region" description="Helical" evidence="1">
    <location>
        <begin position="64"/>
        <end position="83"/>
    </location>
</feature>
<proteinExistence type="predicted"/>
<sequence>MTEPSAGVDMHRRVVVPVLVALTVVTGLVDAVSFLGLGQVFVAVMTGNVVFLGLGLAGAPDTPVLEPLCALAAFALGAAGGGRAITRWAGHRGRVLLVAIVLELVLVLGAAVIALAELHLTSRAAALAVVGLMACGLAVQNTVVRHLAVRDFTTTLLTLTLTGMVADSHPAGGSGGHVLRRGTSVLALFAGALVGGLFVVRAGVGPPLLLVAAMLVVVLGVLGRSLRRSAAADWEAPTV</sequence>
<dbReference type="Pfam" id="PF06912">
    <property type="entry name" value="DUF1275"/>
    <property type="match status" value="1"/>
</dbReference>
<name>A0ABS4W0H8_9PSEU</name>
<reference evidence="2 3" key="1">
    <citation type="submission" date="2021-03" db="EMBL/GenBank/DDBJ databases">
        <title>Sequencing the genomes of 1000 actinobacteria strains.</title>
        <authorList>
            <person name="Klenk H.-P."/>
        </authorList>
    </citation>
    <scope>NUCLEOTIDE SEQUENCE [LARGE SCALE GENOMIC DNA]</scope>
    <source>
        <strain evidence="2 3">DSM 45256</strain>
    </source>
</reference>
<dbReference type="RefSeq" id="WP_210032069.1">
    <property type="nucleotide sequence ID" value="NZ_JAGINU010000001.1"/>
</dbReference>
<dbReference type="EMBL" id="JAGINU010000001">
    <property type="protein sequence ID" value="MBP2369692.1"/>
    <property type="molecule type" value="Genomic_DNA"/>
</dbReference>
<dbReference type="PANTHER" id="PTHR37314">
    <property type="entry name" value="SLR0142 PROTEIN"/>
    <property type="match status" value="1"/>
</dbReference>
<gene>
    <name evidence="2" type="ORF">JOF36_005388</name>
</gene>
<comment type="caution">
    <text evidence="2">The sequence shown here is derived from an EMBL/GenBank/DDBJ whole genome shotgun (WGS) entry which is preliminary data.</text>
</comment>
<feature type="transmembrane region" description="Helical" evidence="1">
    <location>
        <begin position="185"/>
        <end position="202"/>
    </location>
</feature>
<evidence type="ECO:0000256" key="1">
    <source>
        <dbReference type="SAM" id="Phobius"/>
    </source>
</evidence>
<feature type="transmembrane region" description="Helical" evidence="1">
    <location>
        <begin position="95"/>
        <end position="118"/>
    </location>
</feature>
<evidence type="ECO:0000313" key="3">
    <source>
        <dbReference type="Proteomes" id="UP001519295"/>
    </source>
</evidence>
<feature type="transmembrane region" description="Helical" evidence="1">
    <location>
        <begin position="124"/>
        <end position="144"/>
    </location>
</feature>
<keyword evidence="1" id="KW-0472">Membrane</keyword>
<feature type="transmembrane region" description="Helical" evidence="1">
    <location>
        <begin position="40"/>
        <end position="58"/>
    </location>
</feature>
<accession>A0ABS4W0H8</accession>
<keyword evidence="1" id="KW-0812">Transmembrane</keyword>
<evidence type="ECO:0000313" key="2">
    <source>
        <dbReference type="EMBL" id="MBP2369692.1"/>
    </source>
</evidence>
<dbReference type="Proteomes" id="UP001519295">
    <property type="component" value="Unassembled WGS sequence"/>
</dbReference>
<dbReference type="InterPro" id="IPR010699">
    <property type="entry name" value="DUF1275"/>
</dbReference>